<dbReference type="RefSeq" id="XP_028873478.1">
    <property type="nucleotide sequence ID" value="XM_029017680.1"/>
</dbReference>
<evidence type="ECO:0000313" key="3">
    <source>
        <dbReference type="Proteomes" id="UP000186176"/>
    </source>
</evidence>
<dbReference type="GO" id="GO:0046540">
    <property type="term" value="C:U4/U6 x U5 tri-snRNP complex"/>
    <property type="evidence" value="ECO:0007669"/>
    <property type="project" value="TreeGrafter"/>
</dbReference>
<dbReference type="Proteomes" id="UP000186176">
    <property type="component" value="Unassembled WGS sequence"/>
</dbReference>
<protein>
    <submittedName>
        <fullName evidence="2">WD-40 repeat-containing protein</fullName>
    </submittedName>
</protein>
<reference evidence="2 3" key="1">
    <citation type="submission" date="2016-10" db="EMBL/GenBank/DDBJ databases">
        <title>Reductive evolution of mitochondrial metabolism and differential evolution of invasion-related proteins in Cryptosporidium.</title>
        <authorList>
            <person name="Liu S."/>
            <person name="Roellig D.M."/>
            <person name="Guo Y."/>
            <person name="Li N."/>
            <person name="Frace M.A."/>
            <person name="Tang K."/>
            <person name="Zhang L."/>
            <person name="Feng Y."/>
            <person name="Xiao L."/>
        </authorList>
    </citation>
    <scope>NUCLEOTIDE SEQUENCE [LARGE SCALE GENOMIC DNA]</scope>
    <source>
        <strain evidence="2">39726</strain>
    </source>
</reference>
<dbReference type="PROSITE" id="PS50294">
    <property type="entry name" value="WD_REPEATS_REGION"/>
    <property type="match status" value="1"/>
</dbReference>
<dbReference type="Pfam" id="PF00400">
    <property type="entry name" value="WD40"/>
    <property type="match status" value="2"/>
</dbReference>
<dbReference type="EMBL" id="LRBP01000027">
    <property type="protein sequence ID" value="OII71859.1"/>
    <property type="molecule type" value="Genomic_DNA"/>
</dbReference>
<dbReference type="GeneID" id="39977459"/>
<organism evidence="2 3">
    <name type="scientific">Cryptosporidium ubiquitum</name>
    <dbReference type="NCBI Taxonomy" id="857276"/>
    <lineage>
        <taxon>Eukaryota</taxon>
        <taxon>Sar</taxon>
        <taxon>Alveolata</taxon>
        <taxon>Apicomplexa</taxon>
        <taxon>Conoidasida</taxon>
        <taxon>Coccidia</taxon>
        <taxon>Eucoccidiorida</taxon>
        <taxon>Eimeriorina</taxon>
        <taxon>Cryptosporidiidae</taxon>
        <taxon>Cryptosporidium</taxon>
    </lineage>
</organism>
<comment type="caution">
    <text evidence="2">The sequence shown here is derived from an EMBL/GenBank/DDBJ whole genome shotgun (WGS) entry which is preliminary data.</text>
</comment>
<dbReference type="PANTHER" id="PTHR19846">
    <property type="entry name" value="WD40 REPEAT PROTEIN"/>
    <property type="match status" value="1"/>
</dbReference>
<dbReference type="PANTHER" id="PTHR19846:SF0">
    <property type="entry name" value="PRE-MRNA PROCESSING FACTOR 4"/>
    <property type="match status" value="1"/>
</dbReference>
<dbReference type="Gene3D" id="2.130.10.10">
    <property type="entry name" value="YVTN repeat-like/Quinoprotein amine dehydrogenase"/>
    <property type="match status" value="1"/>
</dbReference>
<sequence>MKENVNEDDNIFFNGTWVPVMKISCKYNNGIYSESSIVRGVITVNGQVVACGTDRGEIYVHSLETGKRILSLEKVGIKRGELCRGINDIKSDVSGNLLAACFSPGIIRIYDLRIRTEKSGSLLGSTVFELENTHKGACTSISVPNNWLYQPIYTGGYDGYIRSWDFRKKGCISQVLSHEAPVISLEKSNDERILSSTSFDNKIRIWRSSNLKLLKTLSGPQGSSYSLHSIFSFNDEYLLCTGNSSSCIWRFGQERINKTNISWANSDKIQKDYLNGCTSDTHENNLLPMFTGFSIIWRDQVFVPRANPTVTAIGDASVYCLHTAKYLYSLESVSPPSSIITSISKHPSLNNNLIVTTSSLPESSIVLWKFSYDGNSEYE</sequence>
<feature type="repeat" description="WD" evidence="1">
    <location>
        <begin position="175"/>
        <end position="216"/>
    </location>
</feature>
<dbReference type="InterPro" id="IPR015943">
    <property type="entry name" value="WD40/YVTN_repeat-like_dom_sf"/>
</dbReference>
<dbReference type="InterPro" id="IPR011047">
    <property type="entry name" value="Quinoprotein_ADH-like_sf"/>
</dbReference>
<keyword evidence="1" id="KW-0853">WD repeat</keyword>
<accession>A0A1J4MEG9</accession>
<dbReference type="InterPro" id="IPR001680">
    <property type="entry name" value="WD40_rpt"/>
</dbReference>
<dbReference type="SMART" id="SM00320">
    <property type="entry name" value="WD40"/>
    <property type="match status" value="5"/>
</dbReference>
<name>A0A1J4MEG9_9CRYT</name>
<dbReference type="OrthoDB" id="538223at2759"/>
<dbReference type="SUPFAM" id="SSF50998">
    <property type="entry name" value="Quinoprotein alcohol dehydrogenase-like"/>
    <property type="match status" value="1"/>
</dbReference>
<dbReference type="VEuPathDB" id="CryptoDB:cubi_00667"/>
<proteinExistence type="predicted"/>
<dbReference type="GO" id="GO:0000398">
    <property type="term" value="P:mRNA splicing, via spliceosome"/>
    <property type="evidence" value="ECO:0007669"/>
    <property type="project" value="TreeGrafter"/>
</dbReference>
<dbReference type="GO" id="GO:0030621">
    <property type="term" value="F:U4 snRNA binding"/>
    <property type="evidence" value="ECO:0007669"/>
    <property type="project" value="TreeGrafter"/>
</dbReference>
<dbReference type="GO" id="GO:0017070">
    <property type="term" value="F:U6 snRNA binding"/>
    <property type="evidence" value="ECO:0007669"/>
    <property type="project" value="TreeGrafter"/>
</dbReference>
<gene>
    <name evidence="2" type="ORF">cubi_00667</name>
</gene>
<dbReference type="AlphaFoldDB" id="A0A1J4MEG9"/>
<evidence type="ECO:0000313" key="2">
    <source>
        <dbReference type="EMBL" id="OII71859.1"/>
    </source>
</evidence>
<dbReference type="PROSITE" id="PS50082">
    <property type="entry name" value="WD_REPEATS_2"/>
    <property type="match status" value="1"/>
</dbReference>
<keyword evidence="3" id="KW-1185">Reference proteome</keyword>
<evidence type="ECO:0000256" key="1">
    <source>
        <dbReference type="PROSITE-ProRule" id="PRU00221"/>
    </source>
</evidence>